<name>A0AAE2VES3_9BACT</name>
<keyword evidence="2" id="KW-0472">Membrane</keyword>
<dbReference type="AlphaFoldDB" id="A0AAE2VES3"/>
<proteinExistence type="predicted"/>
<feature type="region of interest" description="Disordered" evidence="1">
    <location>
        <begin position="235"/>
        <end position="255"/>
    </location>
</feature>
<comment type="caution">
    <text evidence="4">The sequence shown here is derived from an EMBL/GenBank/DDBJ whole genome shotgun (WGS) entry which is preliminary data.</text>
</comment>
<gene>
    <name evidence="4" type="ORF">JIN83_14520</name>
</gene>
<keyword evidence="2" id="KW-1133">Transmembrane helix</keyword>
<evidence type="ECO:0008006" key="6">
    <source>
        <dbReference type="Google" id="ProtNLM"/>
    </source>
</evidence>
<keyword evidence="3" id="KW-0732">Signal</keyword>
<keyword evidence="2" id="KW-0812">Transmembrane</keyword>
<evidence type="ECO:0000256" key="3">
    <source>
        <dbReference type="SAM" id="SignalP"/>
    </source>
</evidence>
<evidence type="ECO:0000313" key="4">
    <source>
        <dbReference type="EMBL" id="MBK1856184.1"/>
    </source>
</evidence>
<protein>
    <recommendedName>
        <fullName evidence="6">TPM domain-containing protein</fullName>
    </recommendedName>
</protein>
<dbReference type="RefSeq" id="WP_309490798.1">
    <property type="nucleotide sequence ID" value="NZ_JAENIG010000010.1"/>
</dbReference>
<evidence type="ECO:0000256" key="1">
    <source>
        <dbReference type="SAM" id="MobiDB-lite"/>
    </source>
</evidence>
<feature type="transmembrane region" description="Helical" evidence="2">
    <location>
        <begin position="264"/>
        <end position="289"/>
    </location>
</feature>
<organism evidence="4 5">
    <name type="scientific">Oceaniferula flava</name>
    <dbReference type="NCBI Taxonomy" id="2800421"/>
    <lineage>
        <taxon>Bacteria</taxon>
        <taxon>Pseudomonadati</taxon>
        <taxon>Verrucomicrobiota</taxon>
        <taxon>Verrucomicrobiia</taxon>
        <taxon>Verrucomicrobiales</taxon>
        <taxon>Verrucomicrobiaceae</taxon>
        <taxon>Oceaniferula</taxon>
    </lineage>
</organism>
<sequence length="341" mass="37893">MARIPLCAGFAALTLASASAQSLPKWTDGDRARLQKGEIIVGTILLVDDPKVSELPKVDKDVIVAVPEPEIPEPPYDPTEIPEEFIKGYFASKPSGFLVDPQRLLSKQETDDREAFLEYHAEESIVDIKLYLFDSEQQIPSEYTLHRLVEEQYADGELTAVIFYYLGNPSRNQLAFAGKGAEEMTTEGIRRILESSILKAEEKSDPSDQIEAFVVQTSIKLYWIERAITEEQEQQRIAAAVPTKPSSDTPKPEKPGMADQIKPFLLYLAVAVGGVLLTVVGLCGSFLLWKKNRKYHFPVLELPRRLGADYAAGVGAVIAFHNKQGSPSSQRDQVPDYLSRV</sequence>
<accession>A0AAE2VES3</accession>
<dbReference type="Proteomes" id="UP000634206">
    <property type="component" value="Unassembled WGS sequence"/>
</dbReference>
<feature type="signal peptide" evidence="3">
    <location>
        <begin position="1"/>
        <end position="20"/>
    </location>
</feature>
<evidence type="ECO:0000256" key="2">
    <source>
        <dbReference type="SAM" id="Phobius"/>
    </source>
</evidence>
<reference evidence="4" key="1">
    <citation type="submission" date="2021-01" db="EMBL/GenBank/DDBJ databases">
        <title>Modified the classification status of verrucomicrobia.</title>
        <authorList>
            <person name="Feng X."/>
        </authorList>
    </citation>
    <scope>NUCLEOTIDE SEQUENCE</scope>
    <source>
        <strain evidence="4">5K15</strain>
    </source>
</reference>
<evidence type="ECO:0000313" key="5">
    <source>
        <dbReference type="Proteomes" id="UP000634206"/>
    </source>
</evidence>
<dbReference type="EMBL" id="JAENIG010000010">
    <property type="protein sequence ID" value="MBK1856184.1"/>
    <property type="molecule type" value="Genomic_DNA"/>
</dbReference>
<feature type="chain" id="PRO_5042229267" description="TPM domain-containing protein" evidence="3">
    <location>
        <begin position="21"/>
        <end position="341"/>
    </location>
</feature>
<keyword evidence="5" id="KW-1185">Reference proteome</keyword>